<dbReference type="GO" id="GO:0045892">
    <property type="term" value="P:negative regulation of DNA-templated transcription"/>
    <property type="evidence" value="ECO:0007669"/>
    <property type="project" value="UniProtKB-UniRule"/>
</dbReference>
<evidence type="ECO:0000313" key="9">
    <source>
        <dbReference type="Proteomes" id="UP000003503"/>
    </source>
</evidence>
<dbReference type="HOGENOM" id="CLU_050019_1_0_9"/>
<keyword evidence="2 6" id="KW-0805">Transcription regulation</keyword>
<dbReference type="PANTHER" id="PTHR34824">
    <property type="entry name" value="HEAT-INDUCIBLE TRANSCRIPTION REPRESSOR HRCA"/>
    <property type="match status" value="1"/>
</dbReference>
<dbReference type="EMBL" id="AFBB01000005">
    <property type="protein sequence ID" value="EGF15740.1"/>
    <property type="molecule type" value="Genomic_DNA"/>
</dbReference>
<keyword evidence="4 6" id="KW-0804">Transcription</keyword>
<dbReference type="NCBIfam" id="TIGR00331">
    <property type="entry name" value="hrcA"/>
    <property type="match status" value="1"/>
</dbReference>
<gene>
    <name evidence="6" type="primary">hrcA</name>
    <name evidence="8" type="ORF">HMPREF9083_0286</name>
</gene>
<dbReference type="Gene3D" id="3.30.450.40">
    <property type="match status" value="1"/>
</dbReference>
<protein>
    <recommendedName>
        <fullName evidence="6">Heat-inducible transcription repressor HrcA</fullName>
    </recommendedName>
</protein>
<dbReference type="Gene3D" id="1.10.10.10">
    <property type="entry name" value="Winged helix-like DNA-binding domain superfamily/Winged helix DNA-binding domain"/>
    <property type="match status" value="1"/>
</dbReference>
<reference evidence="8 9" key="1">
    <citation type="submission" date="2011-02" db="EMBL/GenBank/DDBJ databases">
        <authorList>
            <person name="Muzny D."/>
            <person name="Qin X."/>
            <person name="Deng J."/>
            <person name="Jiang H."/>
            <person name="Liu Y."/>
            <person name="Qu J."/>
            <person name="Song X.-Z."/>
            <person name="Zhang L."/>
            <person name="Thornton R."/>
            <person name="Coyle M."/>
            <person name="Francisco L."/>
            <person name="Jackson L."/>
            <person name="Javaid M."/>
            <person name="Korchina V."/>
            <person name="Kovar C."/>
            <person name="Mata R."/>
            <person name="Mathew T."/>
            <person name="Ngo R."/>
            <person name="Nguyen L."/>
            <person name="Nguyen N."/>
            <person name="Okwuonu G."/>
            <person name="Ongeri F."/>
            <person name="Pham C."/>
            <person name="Simmons D."/>
            <person name="Wilczek-Boney K."/>
            <person name="Hale W."/>
            <person name="Jakkamsetti A."/>
            <person name="Pham P."/>
            <person name="Ruth R."/>
            <person name="San Lucas F."/>
            <person name="Warren J."/>
            <person name="Zhang J."/>
            <person name="Zhao Z."/>
            <person name="Zhou C."/>
            <person name="Zhu D."/>
            <person name="Lee S."/>
            <person name="Bess C."/>
            <person name="Blankenburg K."/>
            <person name="Forbes L."/>
            <person name="Fu Q."/>
            <person name="Gubbala S."/>
            <person name="Hirani K."/>
            <person name="Jayaseelan J.C."/>
            <person name="Lara F."/>
            <person name="Munidasa M."/>
            <person name="Palculict T."/>
            <person name="Patil S."/>
            <person name="Pu L.-L."/>
            <person name="Saada N."/>
            <person name="Tang L."/>
            <person name="Weissenberger G."/>
            <person name="Zhu Y."/>
            <person name="Hemphill L."/>
            <person name="Shang Y."/>
            <person name="Youmans B."/>
            <person name="Ayvaz T."/>
            <person name="Ross M."/>
            <person name="Santibanez J."/>
            <person name="Aqrawi P."/>
            <person name="Gross S."/>
            <person name="Joshi V."/>
            <person name="Fowler G."/>
            <person name="Nazareth L."/>
            <person name="Reid J."/>
            <person name="Worley K."/>
            <person name="Petrosino J."/>
            <person name="Highlander S."/>
            <person name="Gibbs R."/>
        </authorList>
    </citation>
    <scope>NUCLEOTIDE SEQUENCE [LARGE SCALE GENOMIC DNA]</scope>
    <source>
        <strain evidence="8 9">DSM 19965</strain>
    </source>
</reference>
<dbReference type="Pfam" id="PF01628">
    <property type="entry name" value="HrcA"/>
    <property type="match status" value="1"/>
</dbReference>
<dbReference type="GO" id="GO:0003677">
    <property type="term" value="F:DNA binding"/>
    <property type="evidence" value="ECO:0007669"/>
    <property type="project" value="InterPro"/>
</dbReference>
<evidence type="ECO:0000256" key="6">
    <source>
        <dbReference type="HAMAP-Rule" id="MF_00081"/>
    </source>
</evidence>
<dbReference type="InterPro" id="IPR036388">
    <property type="entry name" value="WH-like_DNA-bd_sf"/>
</dbReference>
<dbReference type="RefSeq" id="WP_007555589.1">
    <property type="nucleotide sequence ID" value="NZ_GL878519.1"/>
</dbReference>
<evidence type="ECO:0000256" key="1">
    <source>
        <dbReference type="ARBA" id="ARBA00022491"/>
    </source>
</evidence>
<name>F2BVQ5_9FIRM</name>
<evidence type="ECO:0000256" key="3">
    <source>
        <dbReference type="ARBA" id="ARBA00023016"/>
    </source>
</evidence>
<sequence length="351" mass="39914">MNKNKGQNDKKNMNERKKRILWAIVQDYSETAEPVGSRTVAKKYDLGVSSATIRNDMQDLEDEGYLEQPHTSAGRVPSIKGYRFYVDELMMPNPVTQEEQKVLHGIFEDSSKRVDEIFCNMAKIIASLTHTLSLSASAKGKSGKFNYVRFLPLDKLRAILLVVTDSGDVTDVVVKIPEGTDLDELQMLANKLNRFLHGKELKKLDEKTIMEFQREISKNLVSYIPVFRALNQAIMPSREIYSGGASALIEQPEFRDIERVQDLLNLLEERELLHRLLMESMDKPISVNIGTENNMKSFSDLSIIRAQFTCNNQVIGSIAVLGPTRMQYGKIVGMLNFMQKQLDFLLKDKDT</sequence>
<proteinExistence type="inferred from homology"/>
<comment type="function">
    <text evidence="5 6">Negative regulator of class I heat shock genes (grpE-dnaK-dnaJ and groELS operons). Prevents heat-shock induction of these operons.</text>
</comment>
<evidence type="ECO:0000256" key="2">
    <source>
        <dbReference type="ARBA" id="ARBA00023015"/>
    </source>
</evidence>
<dbReference type="InterPro" id="IPR023120">
    <property type="entry name" value="WHTH_transcript_rep_HrcA_IDD"/>
</dbReference>
<dbReference type="eggNOG" id="COG1420">
    <property type="taxonomic scope" value="Bacteria"/>
</dbReference>
<dbReference type="HAMAP" id="MF_00081">
    <property type="entry name" value="HrcA"/>
    <property type="match status" value="1"/>
</dbReference>
<keyword evidence="3 6" id="KW-0346">Stress response</keyword>
<dbReference type="SUPFAM" id="SSF55781">
    <property type="entry name" value="GAF domain-like"/>
    <property type="match status" value="1"/>
</dbReference>
<keyword evidence="9" id="KW-1185">Reference proteome</keyword>
<dbReference type="Proteomes" id="UP000003503">
    <property type="component" value="Unassembled WGS sequence"/>
</dbReference>
<comment type="caution">
    <text evidence="8">The sequence shown here is derived from an EMBL/GenBank/DDBJ whole genome shotgun (WGS) entry which is preliminary data.</text>
</comment>
<dbReference type="FunFam" id="1.10.10.10:FF:000049">
    <property type="entry name" value="Heat-inducible transcription repressor HrcA"/>
    <property type="match status" value="1"/>
</dbReference>
<evidence type="ECO:0000256" key="5">
    <source>
        <dbReference type="ARBA" id="ARBA00055319"/>
    </source>
</evidence>
<dbReference type="InterPro" id="IPR021153">
    <property type="entry name" value="HrcA_C"/>
</dbReference>
<dbReference type="InterPro" id="IPR029016">
    <property type="entry name" value="GAF-like_dom_sf"/>
</dbReference>
<dbReference type="PANTHER" id="PTHR34824:SF1">
    <property type="entry name" value="HEAT-INDUCIBLE TRANSCRIPTION REPRESSOR HRCA"/>
    <property type="match status" value="1"/>
</dbReference>
<dbReference type="Gene3D" id="3.30.390.60">
    <property type="entry name" value="Heat-inducible transcription repressor hrca homolog, domain 3"/>
    <property type="match status" value="1"/>
</dbReference>
<evidence type="ECO:0000259" key="7">
    <source>
        <dbReference type="Pfam" id="PF01628"/>
    </source>
</evidence>
<dbReference type="SUPFAM" id="SSF46785">
    <property type="entry name" value="Winged helix' DNA-binding domain"/>
    <property type="match status" value="1"/>
</dbReference>
<dbReference type="PIRSF" id="PIRSF005485">
    <property type="entry name" value="HrcA"/>
    <property type="match status" value="1"/>
</dbReference>
<dbReference type="InterPro" id="IPR002571">
    <property type="entry name" value="HrcA"/>
</dbReference>
<evidence type="ECO:0000256" key="4">
    <source>
        <dbReference type="ARBA" id="ARBA00023163"/>
    </source>
</evidence>
<organism evidence="8 9">
    <name type="scientific">Dialister micraerophilus DSM 19965</name>
    <dbReference type="NCBI Taxonomy" id="888062"/>
    <lineage>
        <taxon>Bacteria</taxon>
        <taxon>Bacillati</taxon>
        <taxon>Bacillota</taxon>
        <taxon>Negativicutes</taxon>
        <taxon>Veillonellales</taxon>
        <taxon>Veillonellaceae</taxon>
        <taxon>Dialister</taxon>
    </lineage>
</organism>
<accession>F2BVQ5</accession>
<dbReference type="InterPro" id="IPR036390">
    <property type="entry name" value="WH_DNA-bd_sf"/>
</dbReference>
<comment type="similarity">
    <text evidence="6">Belongs to the HrcA family.</text>
</comment>
<feature type="domain" description="Heat-inducible transcription repressor HrcA C-terminal" evidence="7">
    <location>
        <begin position="115"/>
        <end position="332"/>
    </location>
</feature>
<dbReference type="STRING" id="888062.HMPREF9083_0286"/>
<keyword evidence="1 6" id="KW-0678">Repressor</keyword>
<dbReference type="AlphaFoldDB" id="F2BVQ5"/>
<evidence type="ECO:0000313" key="8">
    <source>
        <dbReference type="EMBL" id="EGF15740.1"/>
    </source>
</evidence>